<dbReference type="PROSITE" id="PS01360">
    <property type="entry name" value="ZF_MYND_1"/>
    <property type="match status" value="1"/>
</dbReference>
<evidence type="ECO:0000256" key="1">
    <source>
        <dbReference type="ARBA" id="ARBA00022723"/>
    </source>
</evidence>
<comment type="caution">
    <text evidence="6">The sequence shown here is derived from an EMBL/GenBank/DDBJ whole genome shotgun (WGS) entry which is preliminary data.</text>
</comment>
<dbReference type="Gene3D" id="6.10.140.2220">
    <property type="match status" value="1"/>
</dbReference>
<gene>
    <name evidence="6" type="ORF">B0H17DRAFT_1058401</name>
</gene>
<protein>
    <recommendedName>
        <fullName evidence="5">MYND-type domain-containing protein</fullName>
    </recommendedName>
</protein>
<feature type="domain" description="MYND-type" evidence="5">
    <location>
        <begin position="163"/>
        <end position="201"/>
    </location>
</feature>
<proteinExistence type="predicted"/>
<dbReference type="Pfam" id="PF01753">
    <property type="entry name" value="zf-MYND"/>
    <property type="match status" value="1"/>
</dbReference>
<organism evidence="6 7">
    <name type="scientific">Mycena rosella</name>
    <name type="common">Pink bonnet</name>
    <name type="synonym">Agaricus rosellus</name>
    <dbReference type="NCBI Taxonomy" id="1033263"/>
    <lineage>
        <taxon>Eukaryota</taxon>
        <taxon>Fungi</taxon>
        <taxon>Dikarya</taxon>
        <taxon>Basidiomycota</taxon>
        <taxon>Agaricomycotina</taxon>
        <taxon>Agaricomycetes</taxon>
        <taxon>Agaricomycetidae</taxon>
        <taxon>Agaricales</taxon>
        <taxon>Marasmiineae</taxon>
        <taxon>Mycenaceae</taxon>
        <taxon>Mycena</taxon>
    </lineage>
</organism>
<dbReference type="Proteomes" id="UP001221757">
    <property type="component" value="Unassembled WGS sequence"/>
</dbReference>
<evidence type="ECO:0000256" key="4">
    <source>
        <dbReference type="PROSITE-ProRule" id="PRU00134"/>
    </source>
</evidence>
<dbReference type="PROSITE" id="PS50865">
    <property type="entry name" value="ZF_MYND_2"/>
    <property type="match status" value="1"/>
</dbReference>
<accession>A0AAD7DNJ8</accession>
<evidence type="ECO:0000313" key="6">
    <source>
        <dbReference type="EMBL" id="KAJ7693827.1"/>
    </source>
</evidence>
<reference evidence="6" key="1">
    <citation type="submission" date="2023-03" db="EMBL/GenBank/DDBJ databases">
        <title>Massive genome expansion in bonnet fungi (Mycena s.s.) driven by repeated elements and novel gene families across ecological guilds.</title>
        <authorList>
            <consortium name="Lawrence Berkeley National Laboratory"/>
            <person name="Harder C.B."/>
            <person name="Miyauchi S."/>
            <person name="Viragh M."/>
            <person name="Kuo A."/>
            <person name="Thoen E."/>
            <person name="Andreopoulos B."/>
            <person name="Lu D."/>
            <person name="Skrede I."/>
            <person name="Drula E."/>
            <person name="Henrissat B."/>
            <person name="Morin E."/>
            <person name="Kohler A."/>
            <person name="Barry K."/>
            <person name="LaButti K."/>
            <person name="Morin E."/>
            <person name="Salamov A."/>
            <person name="Lipzen A."/>
            <person name="Mereny Z."/>
            <person name="Hegedus B."/>
            <person name="Baldrian P."/>
            <person name="Stursova M."/>
            <person name="Weitz H."/>
            <person name="Taylor A."/>
            <person name="Grigoriev I.V."/>
            <person name="Nagy L.G."/>
            <person name="Martin F."/>
            <person name="Kauserud H."/>
        </authorList>
    </citation>
    <scope>NUCLEOTIDE SEQUENCE</scope>
    <source>
        <strain evidence="6">CBHHK067</strain>
    </source>
</reference>
<evidence type="ECO:0000313" key="7">
    <source>
        <dbReference type="Proteomes" id="UP001221757"/>
    </source>
</evidence>
<evidence type="ECO:0000256" key="3">
    <source>
        <dbReference type="ARBA" id="ARBA00022833"/>
    </source>
</evidence>
<name>A0AAD7DNJ8_MYCRO</name>
<keyword evidence="2 4" id="KW-0863">Zinc-finger</keyword>
<evidence type="ECO:0000256" key="2">
    <source>
        <dbReference type="ARBA" id="ARBA00022771"/>
    </source>
</evidence>
<dbReference type="AlphaFoldDB" id="A0AAD7DNJ8"/>
<keyword evidence="1" id="KW-0479">Metal-binding</keyword>
<dbReference type="EMBL" id="JARKIE010000044">
    <property type="protein sequence ID" value="KAJ7693827.1"/>
    <property type="molecule type" value="Genomic_DNA"/>
</dbReference>
<keyword evidence="3" id="KW-0862">Zinc</keyword>
<evidence type="ECO:0000259" key="5">
    <source>
        <dbReference type="PROSITE" id="PS50865"/>
    </source>
</evidence>
<dbReference type="InterPro" id="IPR002893">
    <property type="entry name" value="Znf_MYND"/>
</dbReference>
<dbReference type="GO" id="GO:0008270">
    <property type="term" value="F:zinc ion binding"/>
    <property type="evidence" value="ECO:0007669"/>
    <property type="project" value="UniProtKB-KW"/>
</dbReference>
<sequence>MKMASCNAFVHPKPLGYGVVLVQKSSGDVTLPIPPSRANRPEPVPPFLSCVPSPPTPTMFAKSGLVDTFYRIQSTAAFIGSNLTGGSMPCFKVYDGTRRLAIPPSSDDTRDIFRIATIQPNFPSIGPIQRSDWDICMRVVPTNEMRTYVESLVALIQRVGAPCEVAGCRKLTIKRCPACKGAYYCNKSHQEEHWREHKVWCKSHQYIPGGLVGCRLEAGKKML</sequence>
<keyword evidence="7" id="KW-1185">Reference proteome</keyword>
<dbReference type="SUPFAM" id="SSF144232">
    <property type="entry name" value="HIT/MYND zinc finger-like"/>
    <property type="match status" value="1"/>
</dbReference>